<sequence length="271" mass="29777">MRHAIAVVACLLLSVAGAAHAGSSKTPELSSRQCGLSTPYNVQVDGGGVWLYRREGMPREIFFHDGTLSVDHRVQPVSDADAWRLRLMEQDARTLMPEVAGIARESVSLTFDVLAGLVRAMTESERKARKVERHRDDALAHIDDSLGNGRWDQDVFGARFEADVGQVFEQVTGSIARSTLWAAVTGRAERMEARADKVGRDVERLADARASALEHRAGSLCVQVQALHELQHALEYRYHGAPLVMLERDANPDATTATAVRVDIANRDDAE</sequence>
<feature type="chain" id="PRO_5045534287" evidence="1">
    <location>
        <begin position="22"/>
        <end position="271"/>
    </location>
</feature>
<dbReference type="RefSeq" id="WP_386712530.1">
    <property type="nucleotide sequence ID" value="NZ_JBHRYF010000014.1"/>
</dbReference>
<reference evidence="3" key="1">
    <citation type="journal article" date="2019" name="Int. J. Syst. Evol. Microbiol.">
        <title>The Global Catalogue of Microorganisms (GCM) 10K type strain sequencing project: providing services to taxonomists for standard genome sequencing and annotation.</title>
        <authorList>
            <consortium name="The Broad Institute Genomics Platform"/>
            <consortium name="The Broad Institute Genome Sequencing Center for Infectious Disease"/>
            <person name="Wu L."/>
            <person name="Ma J."/>
        </authorList>
    </citation>
    <scope>NUCLEOTIDE SEQUENCE [LARGE SCALE GENOMIC DNA]</scope>
    <source>
        <strain evidence="3">KCTC 42211</strain>
    </source>
</reference>
<proteinExistence type="predicted"/>
<protein>
    <submittedName>
        <fullName evidence="2">DUF2884 family protein</fullName>
    </submittedName>
</protein>
<feature type="signal peptide" evidence="1">
    <location>
        <begin position="1"/>
        <end position="21"/>
    </location>
</feature>
<evidence type="ECO:0000313" key="3">
    <source>
        <dbReference type="Proteomes" id="UP001595724"/>
    </source>
</evidence>
<dbReference type="InterPro" id="IPR021307">
    <property type="entry name" value="DUF2884"/>
</dbReference>
<accession>A0ABV7UXV2</accession>
<keyword evidence="1" id="KW-0732">Signal</keyword>
<dbReference type="EMBL" id="JBHRYF010000014">
    <property type="protein sequence ID" value="MFC3661323.1"/>
    <property type="molecule type" value="Genomic_DNA"/>
</dbReference>
<dbReference type="Proteomes" id="UP001595724">
    <property type="component" value="Unassembled WGS sequence"/>
</dbReference>
<comment type="caution">
    <text evidence="2">The sequence shown here is derived from an EMBL/GenBank/DDBJ whole genome shotgun (WGS) entry which is preliminary data.</text>
</comment>
<keyword evidence="3" id="KW-1185">Reference proteome</keyword>
<evidence type="ECO:0000256" key="1">
    <source>
        <dbReference type="SAM" id="SignalP"/>
    </source>
</evidence>
<gene>
    <name evidence="2" type="ORF">ACFOM9_14770</name>
</gene>
<dbReference type="Pfam" id="PF11101">
    <property type="entry name" value="DUF2884"/>
    <property type="match status" value="1"/>
</dbReference>
<name>A0ABV7UXV2_9GAMM</name>
<evidence type="ECO:0000313" key="2">
    <source>
        <dbReference type="EMBL" id="MFC3661323.1"/>
    </source>
</evidence>
<organism evidence="2 3">
    <name type="scientific">Luteimonas notoginsengisoli</name>
    <dbReference type="NCBI Taxonomy" id="1578200"/>
    <lineage>
        <taxon>Bacteria</taxon>
        <taxon>Pseudomonadati</taxon>
        <taxon>Pseudomonadota</taxon>
        <taxon>Gammaproteobacteria</taxon>
        <taxon>Lysobacterales</taxon>
        <taxon>Lysobacteraceae</taxon>
        <taxon>Luteimonas</taxon>
    </lineage>
</organism>